<evidence type="ECO:0000313" key="2">
    <source>
        <dbReference type="EMBL" id="KAK2884103.1"/>
    </source>
</evidence>
<gene>
    <name evidence="2" type="ORF">Q8A67_017740</name>
</gene>
<evidence type="ECO:0000313" key="3">
    <source>
        <dbReference type="Proteomes" id="UP001187343"/>
    </source>
</evidence>
<sequence>MAFDNSEPPPPPIQMPLPLRGISGAQGAPLLGTTVGDWPPASPTYNAGPNRAPCVGQRQTGRPQGLLISNSSHGAGPLKRSSNNDCIPTTCARGGSNLVGSVCVVCDRTAKTPKPDWAPYHVQHTNYAKQHPSAAQIELQPEPALCHCSGRSPPLPGAAGLLASRLTVYVESGKAGEDEGKTTVALSVHERRSEGFPPLDPGVQHFDLSKCLAGVAHKPAGCPRNPHVFAHFKPLLEEQERNEGSREEKGEPSLFRRPQIHFQE</sequence>
<dbReference type="EMBL" id="JAUYZG010000017">
    <property type="protein sequence ID" value="KAK2884103.1"/>
    <property type="molecule type" value="Genomic_DNA"/>
</dbReference>
<comment type="caution">
    <text evidence="2">The sequence shown here is derived from an EMBL/GenBank/DDBJ whole genome shotgun (WGS) entry which is preliminary data.</text>
</comment>
<name>A0AA88PIK2_9TELE</name>
<reference evidence="2" key="1">
    <citation type="submission" date="2023-08" db="EMBL/GenBank/DDBJ databases">
        <title>Chromosome-level Genome Assembly of mud carp (Cirrhinus molitorella).</title>
        <authorList>
            <person name="Liu H."/>
        </authorList>
    </citation>
    <scope>NUCLEOTIDE SEQUENCE</scope>
    <source>
        <strain evidence="2">Prfri</strain>
        <tissue evidence="2">Muscle</tissue>
    </source>
</reference>
<dbReference type="Proteomes" id="UP001187343">
    <property type="component" value="Unassembled WGS sequence"/>
</dbReference>
<protein>
    <submittedName>
        <fullName evidence="2">Uncharacterized protein</fullName>
    </submittedName>
</protein>
<dbReference type="AlphaFoldDB" id="A0AA88PIK2"/>
<feature type="region of interest" description="Disordered" evidence="1">
    <location>
        <begin position="237"/>
        <end position="264"/>
    </location>
</feature>
<feature type="compositionally biased region" description="Basic and acidic residues" evidence="1">
    <location>
        <begin position="237"/>
        <end position="251"/>
    </location>
</feature>
<evidence type="ECO:0000256" key="1">
    <source>
        <dbReference type="SAM" id="MobiDB-lite"/>
    </source>
</evidence>
<accession>A0AA88PIK2</accession>
<organism evidence="2 3">
    <name type="scientific">Cirrhinus molitorella</name>
    <name type="common">mud carp</name>
    <dbReference type="NCBI Taxonomy" id="172907"/>
    <lineage>
        <taxon>Eukaryota</taxon>
        <taxon>Metazoa</taxon>
        <taxon>Chordata</taxon>
        <taxon>Craniata</taxon>
        <taxon>Vertebrata</taxon>
        <taxon>Euteleostomi</taxon>
        <taxon>Actinopterygii</taxon>
        <taxon>Neopterygii</taxon>
        <taxon>Teleostei</taxon>
        <taxon>Ostariophysi</taxon>
        <taxon>Cypriniformes</taxon>
        <taxon>Cyprinidae</taxon>
        <taxon>Labeoninae</taxon>
        <taxon>Labeonini</taxon>
        <taxon>Cirrhinus</taxon>
    </lineage>
</organism>
<proteinExistence type="predicted"/>
<keyword evidence="3" id="KW-1185">Reference proteome</keyword>